<dbReference type="OrthoDB" id="10556880at2759"/>
<sequence>ACPCPALGELADEADGEAGGVPDDLDGEALSARDCAAVGKNFVDPLCPLCILPRGLDPEGQEVSVHCLAAGELQGKLLLCLPAASWRHKVAERTVPRGFLSKVFGAEVAAAASTGQSELPGRRFEFGWACARATPKPRFKLLLPLVDALAEL</sequence>
<dbReference type="EMBL" id="CAJNJA010098210">
    <property type="protein sequence ID" value="CAE7942961.1"/>
    <property type="molecule type" value="Genomic_DNA"/>
</dbReference>
<gene>
    <name evidence="1" type="ORF">SNEC2469_LOCUS34864</name>
</gene>
<name>A0A813CE04_9DINO</name>
<comment type="caution">
    <text evidence="1">The sequence shown here is derived from an EMBL/GenBank/DDBJ whole genome shotgun (WGS) entry which is preliminary data.</text>
</comment>
<dbReference type="AlphaFoldDB" id="A0A813CE04"/>
<feature type="non-terminal residue" evidence="1">
    <location>
        <position position="1"/>
    </location>
</feature>
<keyword evidence="2" id="KW-1185">Reference proteome</keyword>
<reference evidence="1" key="1">
    <citation type="submission" date="2021-02" db="EMBL/GenBank/DDBJ databases">
        <authorList>
            <person name="Dougan E. K."/>
            <person name="Rhodes N."/>
            <person name="Thang M."/>
            <person name="Chan C."/>
        </authorList>
    </citation>
    <scope>NUCLEOTIDE SEQUENCE</scope>
</reference>
<evidence type="ECO:0000313" key="1">
    <source>
        <dbReference type="EMBL" id="CAE7942961.1"/>
    </source>
</evidence>
<organism evidence="1 2">
    <name type="scientific">Symbiodinium necroappetens</name>
    <dbReference type="NCBI Taxonomy" id="1628268"/>
    <lineage>
        <taxon>Eukaryota</taxon>
        <taxon>Sar</taxon>
        <taxon>Alveolata</taxon>
        <taxon>Dinophyceae</taxon>
        <taxon>Suessiales</taxon>
        <taxon>Symbiodiniaceae</taxon>
        <taxon>Symbiodinium</taxon>
    </lineage>
</organism>
<dbReference type="Proteomes" id="UP000601435">
    <property type="component" value="Unassembled WGS sequence"/>
</dbReference>
<accession>A0A813CE04</accession>
<protein>
    <submittedName>
        <fullName evidence="1">Uncharacterized protein</fullName>
    </submittedName>
</protein>
<evidence type="ECO:0000313" key="2">
    <source>
        <dbReference type="Proteomes" id="UP000601435"/>
    </source>
</evidence>
<proteinExistence type="predicted"/>